<dbReference type="PANTHER" id="PTHR48111">
    <property type="entry name" value="REGULATOR OF RPOS"/>
    <property type="match status" value="1"/>
</dbReference>
<dbReference type="PROSITE" id="PS50110">
    <property type="entry name" value="RESPONSE_REGULATORY"/>
    <property type="match status" value="1"/>
</dbReference>
<dbReference type="GO" id="GO:0032993">
    <property type="term" value="C:protein-DNA complex"/>
    <property type="evidence" value="ECO:0007669"/>
    <property type="project" value="TreeGrafter"/>
</dbReference>
<dbReference type="GO" id="GO:0000156">
    <property type="term" value="F:phosphorelay response regulator activity"/>
    <property type="evidence" value="ECO:0007669"/>
    <property type="project" value="TreeGrafter"/>
</dbReference>
<dbReference type="InterPro" id="IPR001867">
    <property type="entry name" value="OmpR/PhoB-type_DNA-bd"/>
</dbReference>
<keyword evidence="1 3" id="KW-0238">DNA-binding</keyword>
<keyword evidence="7" id="KW-1185">Reference proteome</keyword>
<dbReference type="STRING" id="1123010.SAMN02745724_03458"/>
<dbReference type="OrthoDB" id="9802426at2"/>
<dbReference type="EMBL" id="FOLO01000032">
    <property type="protein sequence ID" value="SFD09499.1"/>
    <property type="molecule type" value="Genomic_DNA"/>
</dbReference>
<organism evidence="6 7">
    <name type="scientific">Pseudoalteromonas denitrificans DSM 6059</name>
    <dbReference type="NCBI Taxonomy" id="1123010"/>
    <lineage>
        <taxon>Bacteria</taxon>
        <taxon>Pseudomonadati</taxon>
        <taxon>Pseudomonadota</taxon>
        <taxon>Gammaproteobacteria</taxon>
        <taxon>Alteromonadales</taxon>
        <taxon>Pseudoalteromonadaceae</taxon>
        <taxon>Pseudoalteromonas</taxon>
    </lineage>
</organism>
<dbReference type="Gene3D" id="1.10.10.10">
    <property type="entry name" value="Winged helix-like DNA-binding domain superfamily/Winged helix DNA-binding domain"/>
    <property type="match status" value="1"/>
</dbReference>
<protein>
    <submittedName>
        <fullName evidence="6">Two-component system, OmpR family, response regulator RstA</fullName>
    </submittedName>
</protein>
<dbReference type="InterPro" id="IPR036388">
    <property type="entry name" value="WH-like_DNA-bd_sf"/>
</dbReference>
<dbReference type="Proteomes" id="UP000198862">
    <property type="component" value="Unassembled WGS sequence"/>
</dbReference>
<dbReference type="InterPro" id="IPR011006">
    <property type="entry name" value="CheY-like_superfamily"/>
</dbReference>
<dbReference type="SMART" id="SM00862">
    <property type="entry name" value="Trans_reg_C"/>
    <property type="match status" value="1"/>
</dbReference>
<evidence type="ECO:0000313" key="6">
    <source>
        <dbReference type="EMBL" id="SFD09499.1"/>
    </source>
</evidence>
<dbReference type="InterPro" id="IPR001789">
    <property type="entry name" value="Sig_transdc_resp-reg_receiver"/>
</dbReference>
<dbReference type="SMART" id="SM00448">
    <property type="entry name" value="REC"/>
    <property type="match status" value="1"/>
</dbReference>
<feature type="modified residue" description="4-aspartylphosphate" evidence="2">
    <location>
        <position position="56"/>
    </location>
</feature>
<dbReference type="Pfam" id="PF00072">
    <property type="entry name" value="Response_reg"/>
    <property type="match status" value="1"/>
</dbReference>
<reference evidence="6 7" key="1">
    <citation type="submission" date="2016-10" db="EMBL/GenBank/DDBJ databases">
        <authorList>
            <person name="de Groot N.N."/>
        </authorList>
    </citation>
    <scope>NUCLEOTIDE SEQUENCE [LARGE SCALE GENOMIC DNA]</scope>
    <source>
        <strain evidence="6 7">DSM 6059</strain>
    </source>
</reference>
<accession>A0A1I1PI81</accession>
<dbReference type="CDD" id="cd00383">
    <property type="entry name" value="trans_reg_C"/>
    <property type="match status" value="1"/>
</dbReference>
<gene>
    <name evidence="6" type="ORF">SAMN02745724_03458</name>
</gene>
<dbReference type="InterPro" id="IPR039420">
    <property type="entry name" value="WalR-like"/>
</dbReference>
<evidence type="ECO:0000256" key="1">
    <source>
        <dbReference type="ARBA" id="ARBA00023125"/>
    </source>
</evidence>
<feature type="domain" description="Response regulatory" evidence="4">
    <location>
        <begin position="7"/>
        <end position="120"/>
    </location>
</feature>
<evidence type="ECO:0000313" key="7">
    <source>
        <dbReference type="Proteomes" id="UP000198862"/>
    </source>
</evidence>
<dbReference type="RefSeq" id="WP_091987161.1">
    <property type="nucleotide sequence ID" value="NZ_FOLO01000032.1"/>
</dbReference>
<keyword evidence="2" id="KW-0597">Phosphoprotein</keyword>
<dbReference type="Gene3D" id="3.40.50.2300">
    <property type="match status" value="1"/>
</dbReference>
<evidence type="ECO:0000259" key="5">
    <source>
        <dbReference type="PROSITE" id="PS51755"/>
    </source>
</evidence>
<dbReference type="GO" id="GO:0006355">
    <property type="term" value="P:regulation of DNA-templated transcription"/>
    <property type="evidence" value="ECO:0007669"/>
    <property type="project" value="InterPro"/>
</dbReference>
<dbReference type="AlphaFoldDB" id="A0A1I1PI81"/>
<feature type="DNA-binding region" description="OmpR/PhoB-type" evidence="3">
    <location>
        <begin position="131"/>
        <end position="230"/>
    </location>
</feature>
<name>A0A1I1PI81_9GAMM</name>
<evidence type="ECO:0000259" key="4">
    <source>
        <dbReference type="PROSITE" id="PS50110"/>
    </source>
</evidence>
<proteinExistence type="predicted"/>
<sequence length="230" mass="26483">MTILNKHILIIEDDKRLNQMMSDMLFNEGYQVNSIFDGLSAIAAIKNHNPDIILLDMMLPGCDGLDVLRNIPQGFAGIIFMITAKQDEFLEVSALNLGVHDYIEKPIRPHILLAKIKALSRLNENSCATHSDLIKVQDLKININSRQLFLSDTLIDVTEAEYEIMLYFMRNPGDILNREMIIKEIRNIEYDGLDRSIDMRVSSLRKKLFDTKPPYKYIKTIRAKGYILPR</sequence>
<evidence type="ECO:0000256" key="2">
    <source>
        <dbReference type="PROSITE-ProRule" id="PRU00169"/>
    </source>
</evidence>
<dbReference type="SUPFAM" id="SSF52172">
    <property type="entry name" value="CheY-like"/>
    <property type="match status" value="1"/>
</dbReference>
<dbReference type="PROSITE" id="PS51755">
    <property type="entry name" value="OMPR_PHOB"/>
    <property type="match status" value="1"/>
</dbReference>
<feature type="domain" description="OmpR/PhoB-type" evidence="5">
    <location>
        <begin position="131"/>
        <end position="230"/>
    </location>
</feature>
<dbReference type="GO" id="GO:0000976">
    <property type="term" value="F:transcription cis-regulatory region binding"/>
    <property type="evidence" value="ECO:0007669"/>
    <property type="project" value="TreeGrafter"/>
</dbReference>
<evidence type="ECO:0000256" key="3">
    <source>
        <dbReference type="PROSITE-ProRule" id="PRU01091"/>
    </source>
</evidence>
<dbReference type="PANTHER" id="PTHR48111:SF47">
    <property type="entry name" value="TRANSCRIPTIONAL REGULATORY PROTEIN RSTA"/>
    <property type="match status" value="1"/>
</dbReference>
<dbReference type="GO" id="GO:0005829">
    <property type="term" value="C:cytosol"/>
    <property type="evidence" value="ECO:0007669"/>
    <property type="project" value="TreeGrafter"/>
</dbReference>
<dbReference type="Pfam" id="PF00486">
    <property type="entry name" value="Trans_reg_C"/>
    <property type="match status" value="1"/>
</dbReference>